<evidence type="ECO:0000256" key="6">
    <source>
        <dbReference type="ARBA" id="ARBA00023212"/>
    </source>
</evidence>
<dbReference type="PROSITE" id="PS51336">
    <property type="entry name" value="DM10"/>
    <property type="match status" value="1"/>
</dbReference>
<dbReference type="Pfam" id="PF06565">
    <property type="entry name" value="DM10_dom"/>
    <property type="match status" value="1"/>
</dbReference>
<dbReference type="GO" id="GO:0005930">
    <property type="term" value="C:axoneme"/>
    <property type="evidence" value="ECO:0007669"/>
    <property type="project" value="TreeGrafter"/>
</dbReference>
<evidence type="ECO:0000256" key="2">
    <source>
        <dbReference type="ARBA" id="ARBA00022490"/>
    </source>
</evidence>
<dbReference type="GO" id="GO:0005509">
    <property type="term" value="F:calcium ion binding"/>
    <property type="evidence" value="ECO:0007669"/>
    <property type="project" value="InterPro"/>
</dbReference>
<sequence length="210" mass="23786">MSVRTTKRLTKKKIDESLPKAKTVLSFTGKIVSNNTDDNLREFMVNFCVEDSTFAVYEKVIPNSGFPGGKYLKETKATCPDTGKPYSADDVYVGSVIVVNGWRFKLVDASEGTLRIIEQKADIFQKSSMKTILNPISKKANGKKGNKSEIEASFKEFDPRDHGKVTREQLQKVLQKNNISMGEQEFIILFRKYQFAGADRFLYKDFLADI</sequence>
<dbReference type="GO" id="GO:0007052">
    <property type="term" value="P:mitotic spindle organization"/>
    <property type="evidence" value="ECO:0007669"/>
    <property type="project" value="TreeGrafter"/>
</dbReference>
<dbReference type="InterPro" id="IPR002048">
    <property type="entry name" value="EF_hand_dom"/>
</dbReference>
<keyword evidence="3" id="KW-0677">Repeat</keyword>
<protein>
    <recommendedName>
        <fullName evidence="12">EF-hand domain-containing protein</fullName>
    </recommendedName>
</protein>
<accession>A0A1J4JHX6</accession>
<dbReference type="GO" id="GO:0000281">
    <property type="term" value="P:mitotic cytokinesis"/>
    <property type="evidence" value="ECO:0007669"/>
    <property type="project" value="TreeGrafter"/>
</dbReference>
<dbReference type="EMBL" id="MLAK01001037">
    <property type="protein sequence ID" value="OHS98762.1"/>
    <property type="molecule type" value="Genomic_DNA"/>
</dbReference>
<reference evidence="10" key="1">
    <citation type="submission" date="2016-10" db="EMBL/GenBank/DDBJ databases">
        <authorList>
            <person name="Benchimol M."/>
            <person name="Almeida L.G."/>
            <person name="Vasconcelos A.T."/>
            <person name="Perreira-Neves A."/>
            <person name="Rosa I.A."/>
            <person name="Tasca T."/>
            <person name="Bogo M.R."/>
            <person name="de Souza W."/>
        </authorList>
    </citation>
    <scope>NUCLEOTIDE SEQUENCE [LARGE SCALE GENOMIC DNA]</scope>
    <source>
        <strain evidence="10">K</strain>
    </source>
</reference>
<evidence type="ECO:0000259" key="8">
    <source>
        <dbReference type="PROSITE" id="PS50222"/>
    </source>
</evidence>
<proteinExistence type="predicted"/>
<dbReference type="SUPFAM" id="SSF47473">
    <property type="entry name" value="EF-hand"/>
    <property type="match status" value="1"/>
</dbReference>
<dbReference type="SMART" id="SM00676">
    <property type="entry name" value="DM10"/>
    <property type="match status" value="1"/>
</dbReference>
<keyword evidence="7" id="KW-0966">Cell projection</keyword>
<comment type="caution">
    <text evidence="10">The sequence shown here is derived from an EMBL/GenBank/DDBJ whole genome shotgun (WGS) entry which is preliminary data.</text>
</comment>
<dbReference type="Gene3D" id="2.30.29.170">
    <property type="match status" value="1"/>
</dbReference>
<evidence type="ECO:0000256" key="5">
    <source>
        <dbReference type="ARBA" id="ARBA00023069"/>
    </source>
</evidence>
<dbReference type="GeneID" id="94825016"/>
<dbReference type="AlphaFoldDB" id="A0A1J4JHX6"/>
<dbReference type="InterPro" id="IPR040193">
    <property type="entry name" value="EFHC1/EFHC2/EFHB"/>
</dbReference>
<dbReference type="Gene3D" id="1.10.238.10">
    <property type="entry name" value="EF-hand"/>
    <property type="match status" value="1"/>
</dbReference>
<dbReference type="PANTHER" id="PTHR12086">
    <property type="entry name" value="EF-HAND DOMAIN C-TERMINAL CONTAINING PROTEIN"/>
    <property type="match status" value="1"/>
</dbReference>
<feature type="domain" description="EF-hand" evidence="8">
    <location>
        <begin position="145"/>
        <end position="180"/>
    </location>
</feature>
<evidence type="ECO:0000256" key="4">
    <source>
        <dbReference type="ARBA" id="ARBA00022846"/>
    </source>
</evidence>
<keyword evidence="5" id="KW-0969">Cilium</keyword>
<feature type="domain" description="DM10" evidence="9">
    <location>
        <begin position="21"/>
        <end position="121"/>
    </location>
</feature>
<dbReference type="VEuPathDB" id="TrichDB:TRFO_01796"/>
<dbReference type="InterPro" id="IPR006602">
    <property type="entry name" value="DM10_dom"/>
</dbReference>
<gene>
    <name evidence="10" type="ORF">TRFO_01796</name>
</gene>
<organism evidence="10 11">
    <name type="scientific">Tritrichomonas foetus</name>
    <dbReference type="NCBI Taxonomy" id="1144522"/>
    <lineage>
        <taxon>Eukaryota</taxon>
        <taxon>Metamonada</taxon>
        <taxon>Parabasalia</taxon>
        <taxon>Tritrichomonadida</taxon>
        <taxon>Tritrichomonadidae</taxon>
        <taxon>Tritrichomonas</taxon>
    </lineage>
</organism>
<keyword evidence="6" id="KW-0206">Cytoskeleton</keyword>
<dbReference type="PROSITE" id="PS50222">
    <property type="entry name" value="EF_HAND_2"/>
    <property type="match status" value="1"/>
</dbReference>
<name>A0A1J4JHX6_9EUKA</name>
<dbReference type="GO" id="GO:0072686">
    <property type="term" value="C:mitotic spindle"/>
    <property type="evidence" value="ECO:0007669"/>
    <property type="project" value="TreeGrafter"/>
</dbReference>
<keyword evidence="2" id="KW-0963">Cytoplasm</keyword>
<comment type="subcellular location">
    <subcellularLocation>
        <location evidence="1">Cytoplasm</location>
        <location evidence="1">Cytoskeleton</location>
        <location evidence="1">Flagellum axoneme</location>
    </subcellularLocation>
</comment>
<evidence type="ECO:0000256" key="3">
    <source>
        <dbReference type="ARBA" id="ARBA00022737"/>
    </source>
</evidence>
<dbReference type="GO" id="GO:0060285">
    <property type="term" value="P:cilium-dependent cell motility"/>
    <property type="evidence" value="ECO:0007669"/>
    <property type="project" value="TreeGrafter"/>
</dbReference>
<keyword evidence="4" id="KW-0282">Flagellum</keyword>
<dbReference type="PANTHER" id="PTHR12086:SF9">
    <property type="entry name" value="EF-HAND DOMAIN-CONTAINING PROTEIN 1"/>
    <property type="match status" value="1"/>
</dbReference>
<dbReference type="RefSeq" id="XP_068351899.1">
    <property type="nucleotide sequence ID" value="XM_068490312.1"/>
</dbReference>
<dbReference type="GO" id="GO:0043014">
    <property type="term" value="F:alpha-tubulin binding"/>
    <property type="evidence" value="ECO:0007669"/>
    <property type="project" value="TreeGrafter"/>
</dbReference>
<evidence type="ECO:0000256" key="7">
    <source>
        <dbReference type="ARBA" id="ARBA00023273"/>
    </source>
</evidence>
<evidence type="ECO:0000256" key="1">
    <source>
        <dbReference type="ARBA" id="ARBA00004611"/>
    </source>
</evidence>
<evidence type="ECO:0000259" key="9">
    <source>
        <dbReference type="PROSITE" id="PS51336"/>
    </source>
</evidence>
<evidence type="ECO:0000313" key="10">
    <source>
        <dbReference type="EMBL" id="OHS98762.1"/>
    </source>
</evidence>
<keyword evidence="11" id="KW-1185">Reference proteome</keyword>
<dbReference type="Proteomes" id="UP000179807">
    <property type="component" value="Unassembled WGS sequence"/>
</dbReference>
<evidence type="ECO:0000313" key="11">
    <source>
        <dbReference type="Proteomes" id="UP000179807"/>
    </source>
</evidence>
<dbReference type="InterPro" id="IPR011992">
    <property type="entry name" value="EF-hand-dom_pair"/>
</dbReference>
<evidence type="ECO:0008006" key="12">
    <source>
        <dbReference type="Google" id="ProtNLM"/>
    </source>
</evidence>
<dbReference type="OrthoDB" id="10255210at2759"/>